<keyword evidence="1" id="KW-0732">Signal</keyword>
<feature type="chain" id="PRO_5045701207" evidence="1">
    <location>
        <begin position="25"/>
        <end position="32"/>
    </location>
</feature>
<keyword evidence="3" id="KW-1185">Reference proteome</keyword>
<feature type="signal peptide" evidence="1">
    <location>
        <begin position="1"/>
        <end position="24"/>
    </location>
</feature>
<name>A0ABY7FUQ6_MYAAR</name>
<dbReference type="EMBL" id="CP111024">
    <property type="protein sequence ID" value="WAR22931.1"/>
    <property type="molecule type" value="Genomic_DNA"/>
</dbReference>
<reference evidence="2" key="1">
    <citation type="submission" date="2022-11" db="EMBL/GenBank/DDBJ databases">
        <title>Centuries of genome instability and evolution in soft-shell clam transmissible cancer (bioRxiv).</title>
        <authorList>
            <person name="Hart S.F.M."/>
            <person name="Yonemitsu M.A."/>
            <person name="Giersch R.M."/>
            <person name="Beal B.F."/>
            <person name="Arriagada G."/>
            <person name="Davis B.W."/>
            <person name="Ostrander E.A."/>
            <person name="Goff S.P."/>
            <person name="Metzger M.J."/>
        </authorList>
    </citation>
    <scope>NUCLEOTIDE SEQUENCE</scope>
    <source>
        <strain evidence="2">MELC-2E11</strain>
        <tissue evidence="2">Siphon/mantle</tissue>
    </source>
</reference>
<proteinExistence type="predicted"/>
<dbReference type="Proteomes" id="UP001164746">
    <property type="component" value="Chromosome 13"/>
</dbReference>
<protein>
    <submittedName>
        <fullName evidence="2">Uncharacterized protein</fullName>
    </submittedName>
</protein>
<organism evidence="2 3">
    <name type="scientific">Mya arenaria</name>
    <name type="common">Soft-shell clam</name>
    <dbReference type="NCBI Taxonomy" id="6604"/>
    <lineage>
        <taxon>Eukaryota</taxon>
        <taxon>Metazoa</taxon>
        <taxon>Spiralia</taxon>
        <taxon>Lophotrochozoa</taxon>
        <taxon>Mollusca</taxon>
        <taxon>Bivalvia</taxon>
        <taxon>Autobranchia</taxon>
        <taxon>Heteroconchia</taxon>
        <taxon>Euheterodonta</taxon>
        <taxon>Imparidentia</taxon>
        <taxon>Neoheterodontei</taxon>
        <taxon>Myida</taxon>
        <taxon>Myoidea</taxon>
        <taxon>Myidae</taxon>
        <taxon>Mya</taxon>
    </lineage>
</organism>
<sequence length="32" mass="3376">MCLHHFSAVWSSAALATICMPVMAKPESTVVG</sequence>
<gene>
    <name evidence="2" type="ORF">MAR_036600</name>
</gene>
<evidence type="ECO:0000313" key="3">
    <source>
        <dbReference type="Proteomes" id="UP001164746"/>
    </source>
</evidence>
<evidence type="ECO:0000256" key="1">
    <source>
        <dbReference type="SAM" id="SignalP"/>
    </source>
</evidence>
<evidence type="ECO:0000313" key="2">
    <source>
        <dbReference type="EMBL" id="WAR22931.1"/>
    </source>
</evidence>
<accession>A0ABY7FUQ6</accession>